<accession>A0A4R1XZD8</accession>
<protein>
    <recommendedName>
        <fullName evidence="3">Lipoprotein</fullName>
    </recommendedName>
</protein>
<dbReference type="EMBL" id="SLVJ01000003">
    <property type="protein sequence ID" value="TCM69219.1"/>
    <property type="molecule type" value="Genomic_DNA"/>
</dbReference>
<dbReference type="Proteomes" id="UP000294963">
    <property type="component" value="Unassembled WGS sequence"/>
</dbReference>
<evidence type="ECO:0000313" key="1">
    <source>
        <dbReference type="EMBL" id="TCM69219.1"/>
    </source>
</evidence>
<gene>
    <name evidence="1" type="ORF">EC844_103166</name>
</gene>
<comment type="caution">
    <text evidence="1">The sequence shown here is derived from an EMBL/GenBank/DDBJ whole genome shotgun (WGS) entry which is preliminary data.</text>
</comment>
<reference evidence="1 2" key="1">
    <citation type="submission" date="2019-03" db="EMBL/GenBank/DDBJ databases">
        <title>Genomic analyses of the natural microbiome of Caenorhabditis elegans.</title>
        <authorList>
            <person name="Samuel B."/>
        </authorList>
    </citation>
    <scope>NUCLEOTIDE SEQUENCE [LARGE SCALE GENOMIC DNA]</scope>
    <source>
        <strain evidence="1 2">JUb89</strain>
    </source>
</reference>
<evidence type="ECO:0000313" key="2">
    <source>
        <dbReference type="Proteomes" id="UP000294963"/>
    </source>
</evidence>
<evidence type="ECO:0008006" key="3">
    <source>
        <dbReference type="Google" id="ProtNLM"/>
    </source>
</evidence>
<dbReference type="AlphaFoldDB" id="A0A4R1XZD8"/>
<dbReference type="OrthoDB" id="6696509at2"/>
<sequence>MARFFGCSIVLGISGLVLSGCQTTQSTVDRIRIKQAQTAAPNAAQIYCSGTANCEFERVDKLSVVDATSKRINTAVIKTGWLGLTGQPMSSNGLFLRLPPQQHEVVIRFYPISAQHAEVFHVIHQFKPQQRYDFKMYRQAAASTGSLLNVSTPKPLCVDLLQEQRLIRRFCRPYDVVTGVSEFVEKKI</sequence>
<proteinExistence type="predicted"/>
<dbReference type="PROSITE" id="PS51257">
    <property type="entry name" value="PROKAR_LIPOPROTEIN"/>
    <property type="match status" value="1"/>
</dbReference>
<name>A0A4R1XZD8_ACICA</name>
<keyword evidence="2" id="KW-1185">Reference proteome</keyword>
<organism evidence="1 2">
    <name type="scientific">Acinetobacter calcoaceticus</name>
    <dbReference type="NCBI Taxonomy" id="471"/>
    <lineage>
        <taxon>Bacteria</taxon>
        <taxon>Pseudomonadati</taxon>
        <taxon>Pseudomonadota</taxon>
        <taxon>Gammaproteobacteria</taxon>
        <taxon>Moraxellales</taxon>
        <taxon>Moraxellaceae</taxon>
        <taxon>Acinetobacter</taxon>
        <taxon>Acinetobacter calcoaceticus/baumannii complex</taxon>
    </lineage>
</organism>